<evidence type="ECO:0000313" key="3">
    <source>
        <dbReference type="Proteomes" id="UP000178912"/>
    </source>
</evidence>
<feature type="region of interest" description="Disordered" evidence="1">
    <location>
        <begin position="137"/>
        <end position="156"/>
    </location>
</feature>
<dbReference type="GO" id="GO:0016538">
    <property type="term" value="F:cyclin-dependent protein serine/threonine kinase regulator activity"/>
    <property type="evidence" value="ECO:0007669"/>
    <property type="project" value="TreeGrafter"/>
</dbReference>
<dbReference type="OrthoDB" id="286814at2759"/>
<dbReference type="Gene3D" id="1.10.472.10">
    <property type="entry name" value="Cyclin-like"/>
    <property type="match status" value="1"/>
</dbReference>
<evidence type="ECO:0000313" key="2">
    <source>
        <dbReference type="EMBL" id="CZT05668.1"/>
    </source>
</evidence>
<feature type="region of interest" description="Disordered" evidence="1">
    <location>
        <begin position="623"/>
        <end position="650"/>
    </location>
</feature>
<accession>A0A1E1L7Q6</accession>
<reference evidence="3" key="1">
    <citation type="submission" date="2016-03" db="EMBL/GenBank/DDBJ databases">
        <authorList>
            <person name="Guldener U."/>
        </authorList>
    </citation>
    <scope>NUCLEOTIDE SEQUENCE [LARGE SCALE GENOMIC DNA]</scope>
    <source>
        <strain evidence="3">04CH-RAC-A.6.1</strain>
    </source>
</reference>
<gene>
    <name evidence="2" type="ORF">RAG0_11652</name>
</gene>
<dbReference type="GO" id="GO:0000307">
    <property type="term" value="C:cyclin-dependent protein kinase holoenzyme complex"/>
    <property type="evidence" value="ECO:0007669"/>
    <property type="project" value="TreeGrafter"/>
</dbReference>
<dbReference type="GO" id="GO:0005634">
    <property type="term" value="C:nucleus"/>
    <property type="evidence" value="ECO:0007669"/>
    <property type="project" value="TreeGrafter"/>
</dbReference>
<sequence>MILALYKSSPVASLASSSGIIFGFVKTATGVISIPPQPSTPSKMNCGEDDSPPYITSFRNGPYSSSLASSASSSSASVWSDASSQSSDDSSVTGASSDNEIPEKYCYTSRPAPSFTTASTVCEQAPAIAYWSKHKSGEVATEQRHPRRTSVGASTRTGFPPSLVRQCDRKVNFVDGLVDSSAQIVEAIWPLSSVVCRSETGSKGVLPLRTFIQETLRRSRTSYSTLQVALYYLILIKPHVPKHDFTMEQPDDAHSIRALQCGRRMFLSALILASKYLQDRNFSARAWSKISGLNTLEINQNEMAFLLAVNWELHITEAVFQRWTDIVLGNRPTQPPSPGSASSRLAEQGWKSIILGLTPDLDNVEGLSSATSTKANVKSGSTTSPRSFTPMVVDRNTFGYGSNDATPTPKYYTPSTLEPSLSSFNPTSKLAPAFGLLPTPRMTPQSIGFNTPAVSAASYMLGKSSMGFAMAQASSVNDSQVNDKWQPHLTSSPLSYVSHRRSSLGSSVSSMSSPESMVSDSSSRSSRSSSISSASSWMSAPISAKLDVQARCRYAKLCSEKQNRTVIATVPEGYCDNGPTSSPESYTGPVGKGFLDLSLDTPLARRVDLDLCSKDEEAARALQELHNHPRSSESLTRAGAKRARPQSIDNSLQENVREILNGSYQPFESDWARNVVRTRSSQVMNVSPQNAVRSTSSSSLGRKRVCCATEAARGLPQATHPAFGGLGGPGMWNSILN</sequence>
<dbReference type="PANTHER" id="PTHR15615">
    <property type="match status" value="1"/>
</dbReference>
<dbReference type="Pfam" id="PF08613">
    <property type="entry name" value="Cyclin"/>
    <property type="match status" value="1"/>
</dbReference>
<feature type="compositionally biased region" description="Polar residues" evidence="1">
    <location>
        <begin position="369"/>
        <end position="387"/>
    </location>
</feature>
<feature type="region of interest" description="Disordered" evidence="1">
    <location>
        <begin position="78"/>
        <end position="98"/>
    </location>
</feature>
<feature type="region of interest" description="Disordered" evidence="1">
    <location>
        <begin position="369"/>
        <end position="388"/>
    </location>
</feature>
<organism evidence="2 3">
    <name type="scientific">Rhynchosporium agropyri</name>
    <dbReference type="NCBI Taxonomy" id="914238"/>
    <lineage>
        <taxon>Eukaryota</taxon>
        <taxon>Fungi</taxon>
        <taxon>Dikarya</taxon>
        <taxon>Ascomycota</taxon>
        <taxon>Pezizomycotina</taxon>
        <taxon>Leotiomycetes</taxon>
        <taxon>Helotiales</taxon>
        <taxon>Ploettnerulaceae</taxon>
        <taxon>Rhynchosporium</taxon>
    </lineage>
</organism>
<dbReference type="CDD" id="cd20557">
    <property type="entry name" value="CYCLIN_ScPCL1-like"/>
    <property type="match status" value="1"/>
</dbReference>
<feature type="region of interest" description="Disordered" evidence="1">
    <location>
        <begin position="36"/>
        <end position="58"/>
    </location>
</feature>
<proteinExistence type="predicted"/>
<name>A0A1E1L7Q6_9HELO</name>
<feature type="region of interest" description="Disordered" evidence="1">
    <location>
        <begin position="505"/>
        <end position="530"/>
    </location>
</feature>
<protein>
    <submittedName>
        <fullName evidence="2">Related to G1/S-specific cyclin pas1</fullName>
    </submittedName>
</protein>
<evidence type="ECO:0000256" key="1">
    <source>
        <dbReference type="SAM" id="MobiDB-lite"/>
    </source>
</evidence>
<dbReference type="AlphaFoldDB" id="A0A1E1L7Q6"/>
<dbReference type="GO" id="GO:0019901">
    <property type="term" value="F:protein kinase binding"/>
    <property type="evidence" value="ECO:0007669"/>
    <property type="project" value="InterPro"/>
</dbReference>
<keyword evidence="3" id="KW-1185">Reference proteome</keyword>
<dbReference type="EMBL" id="FJUX01000078">
    <property type="protein sequence ID" value="CZT05668.1"/>
    <property type="molecule type" value="Genomic_DNA"/>
</dbReference>
<dbReference type="InterPro" id="IPR013922">
    <property type="entry name" value="Cyclin_PHO80-like"/>
</dbReference>
<dbReference type="PANTHER" id="PTHR15615:SF36">
    <property type="entry name" value="PHO85 CYCLIN-5"/>
    <property type="match status" value="1"/>
</dbReference>
<dbReference type="Proteomes" id="UP000178912">
    <property type="component" value="Unassembled WGS sequence"/>
</dbReference>